<feature type="region of interest" description="Disordered" evidence="1">
    <location>
        <begin position="43"/>
        <end position="80"/>
    </location>
</feature>
<protein>
    <submittedName>
        <fullName evidence="2">Uncharacterized protein</fullName>
    </submittedName>
</protein>
<evidence type="ECO:0000313" key="2">
    <source>
        <dbReference type="EMBL" id="KAJ4189269.1"/>
    </source>
</evidence>
<keyword evidence="3" id="KW-1185">Reference proteome</keyword>
<name>A0A9W8R9V0_9HYPO</name>
<feature type="region of interest" description="Disordered" evidence="1">
    <location>
        <begin position="1"/>
        <end position="24"/>
    </location>
</feature>
<organism evidence="2 3">
    <name type="scientific">Fusarium falciforme</name>
    <dbReference type="NCBI Taxonomy" id="195108"/>
    <lineage>
        <taxon>Eukaryota</taxon>
        <taxon>Fungi</taxon>
        <taxon>Dikarya</taxon>
        <taxon>Ascomycota</taxon>
        <taxon>Pezizomycotina</taxon>
        <taxon>Sordariomycetes</taxon>
        <taxon>Hypocreomycetidae</taxon>
        <taxon>Hypocreales</taxon>
        <taxon>Nectriaceae</taxon>
        <taxon>Fusarium</taxon>
        <taxon>Fusarium solani species complex</taxon>
    </lineage>
</organism>
<evidence type="ECO:0000313" key="3">
    <source>
        <dbReference type="Proteomes" id="UP001152087"/>
    </source>
</evidence>
<reference evidence="2" key="1">
    <citation type="submission" date="2022-09" db="EMBL/GenBank/DDBJ databases">
        <title>Fusarium specimens isolated from Avocado Roots.</title>
        <authorList>
            <person name="Stajich J."/>
            <person name="Roper C."/>
            <person name="Heimlech-Rivalta G."/>
        </authorList>
    </citation>
    <scope>NUCLEOTIDE SEQUENCE</scope>
    <source>
        <strain evidence="2">A02</strain>
    </source>
</reference>
<sequence length="80" mass="8599">MATDSASTDTVHVSGDSRSVGHSSMLLPFIYDTSSFSDRQVQIANGGATRPSTHEPAPSRRSADASNHNNRKKDDKPVDK</sequence>
<proteinExistence type="predicted"/>
<evidence type="ECO:0000256" key="1">
    <source>
        <dbReference type="SAM" id="MobiDB-lite"/>
    </source>
</evidence>
<dbReference type="EMBL" id="JAOQAV010000013">
    <property type="protein sequence ID" value="KAJ4189269.1"/>
    <property type="molecule type" value="Genomic_DNA"/>
</dbReference>
<dbReference type="AlphaFoldDB" id="A0A9W8R9V0"/>
<dbReference type="Proteomes" id="UP001152087">
    <property type="component" value="Unassembled WGS sequence"/>
</dbReference>
<feature type="compositionally biased region" description="Polar residues" evidence="1">
    <location>
        <begin position="1"/>
        <end position="22"/>
    </location>
</feature>
<accession>A0A9W8R9V0</accession>
<gene>
    <name evidence="2" type="ORF">NW755_006087</name>
</gene>
<comment type="caution">
    <text evidence="2">The sequence shown here is derived from an EMBL/GenBank/DDBJ whole genome shotgun (WGS) entry which is preliminary data.</text>
</comment>